<accession>A0A915L893</accession>
<evidence type="ECO:0000313" key="2">
    <source>
        <dbReference type="Proteomes" id="UP000887565"/>
    </source>
</evidence>
<sequence>MLTINMVEKRSIKDEKKRTEQLGQKRPLDDDNTKRMVMKAASGRIAHFYKKGQRFNKNQALRSKYWLVNSIRVPRLIERCEAPPRHLNLNK</sequence>
<evidence type="ECO:0000313" key="3">
    <source>
        <dbReference type="WBParaSite" id="nRc.2.0.1.t46688-RA"/>
    </source>
</evidence>
<keyword evidence="2" id="KW-1185">Reference proteome</keyword>
<dbReference type="WBParaSite" id="nRc.2.0.1.t46688-RA">
    <property type="protein sequence ID" value="nRc.2.0.1.t46688-RA"/>
    <property type="gene ID" value="nRc.2.0.1.g46688"/>
</dbReference>
<feature type="compositionally biased region" description="Basic and acidic residues" evidence="1">
    <location>
        <begin position="7"/>
        <end position="20"/>
    </location>
</feature>
<proteinExistence type="predicted"/>
<evidence type="ECO:0000256" key="1">
    <source>
        <dbReference type="SAM" id="MobiDB-lite"/>
    </source>
</evidence>
<dbReference type="Proteomes" id="UP000887565">
    <property type="component" value="Unplaced"/>
</dbReference>
<protein>
    <submittedName>
        <fullName evidence="3">Uncharacterized protein</fullName>
    </submittedName>
</protein>
<dbReference type="AlphaFoldDB" id="A0A915L893"/>
<feature type="region of interest" description="Disordered" evidence="1">
    <location>
        <begin position="1"/>
        <end position="31"/>
    </location>
</feature>
<organism evidence="2 3">
    <name type="scientific">Romanomermis culicivorax</name>
    <name type="common">Nematode worm</name>
    <dbReference type="NCBI Taxonomy" id="13658"/>
    <lineage>
        <taxon>Eukaryota</taxon>
        <taxon>Metazoa</taxon>
        <taxon>Ecdysozoa</taxon>
        <taxon>Nematoda</taxon>
        <taxon>Enoplea</taxon>
        <taxon>Dorylaimia</taxon>
        <taxon>Mermithida</taxon>
        <taxon>Mermithoidea</taxon>
        <taxon>Mermithidae</taxon>
        <taxon>Romanomermis</taxon>
    </lineage>
</organism>
<reference evidence="3" key="1">
    <citation type="submission" date="2022-11" db="UniProtKB">
        <authorList>
            <consortium name="WormBaseParasite"/>
        </authorList>
    </citation>
    <scope>IDENTIFICATION</scope>
</reference>
<name>A0A915L893_ROMCU</name>